<evidence type="ECO:0000313" key="2">
    <source>
        <dbReference type="Proteomes" id="UP000184079"/>
    </source>
</evidence>
<name>A0A1M5XH88_9BACI</name>
<reference evidence="2" key="1">
    <citation type="submission" date="2016-11" db="EMBL/GenBank/DDBJ databases">
        <authorList>
            <person name="Varghese N."/>
            <person name="Submissions S."/>
        </authorList>
    </citation>
    <scope>NUCLEOTIDE SEQUENCE [LARGE SCALE GENOMIC DNA]</scope>
    <source>
        <strain evidence="2">CGMCC 1.6496</strain>
    </source>
</reference>
<sequence length="223" mass="26303">MRKICLLTIALLTITFVIHYSLILMHAAPTNPISAKYNNLSSTYTSTIFSQNWHLFAPDPINRNVHIYIQVTDDTSKDTNNHWIDMTRHFIKNNNDKVITPYNRTIRLIDGIFADTVGSNYTSDLITKYVNKNDEDDDPVVDMLTEHKKSSQEKGEYSLYRLASSYIRSFMSDKYISMKYLRVRLTVYETVPFSKRNDKNYERKIEYNKTFNWKEISEVSQMY</sequence>
<accession>A0A1M5XH88</accession>
<dbReference type="Proteomes" id="UP000184079">
    <property type="component" value="Unassembled WGS sequence"/>
</dbReference>
<proteinExistence type="predicted"/>
<keyword evidence="2" id="KW-1185">Reference proteome</keyword>
<gene>
    <name evidence="1" type="ORF">SAMN05421807_1274</name>
</gene>
<organism evidence="1 2">
    <name type="scientific">Virgibacillus chiguensis</name>
    <dbReference type="NCBI Taxonomy" id="411959"/>
    <lineage>
        <taxon>Bacteria</taxon>
        <taxon>Bacillati</taxon>
        <taxon>Bacillota</taxon>
        <taxon>Bacilli</taxon>
        <taxon>Bacillales</taxon>
        <taxon>Bacillaceae</taxon>
        <taxon>Virgibacillus</taxon>
    </lineage>
</organism>
<dbReference type="AlphaFoldDB" id="A0A1M5XH88"/>
<dbReference type="EMBL" id="FQXD01000027">
    <property type="protein sequence ID" value="SHH99180.1"/>
    <property type="molecule type" value="Genomic_DNA"/>
</dbReference>
<dbReference type="InterPro" id="IPR043857">
    <property type="entry name" value="DUF5819"/>
</dbReference>
<evidence type="ECO:0000313" key="1">
    <source>
        <dbReference type="EMBL" id="SHH99180.1"/>
    </source>
</evidence>
<dbReference type="Pfam" id="PF19136">
    <property type="entry name" value="DUF5819"/>
    <property type="match status" value="1"/>
</dbReference>
<protein>
    <submittedName>
        <fullName evidence="1">Uncharacterized protein</fullName>
    </submittedName>
</protein>